<keyword evidence="7 13" id="KW-0862">Zinc</keyword>
<dbReference type="GO" id="GO:0005737">
    <property type="term" value="C:cytoplasm"/>
    <property type="evidence" value="ECO:0007669"/>
    <property type="project" value="UniProtKB-SubCell"/>
</dbReference>
<dbReference type="InterPro" id="IPR006195">
    <property type="entry name" value="aa-tRNA-synth_II"/>
</dbReference>
<comment type="subcellular location">
    <subcellularLocation>
        <location evidence="13">Cytoplasm</location>
    </subcellularLocation>
</comment>
<dbReference type="FunFam" id="3.40.50.800:FF:000001">
    <property type="entry name" value="Threonine--tRNA ligase"/>
    <property type="match status" value="1"/>
</dbReference>
<proteinExistence type="inferred from homology"/>
<keyword evidence="8 13" id="KW-0067">ATP-binding</keyword>
<evidence type="ECO:0000256" key="13">
    <source>
        <dbReference type="HAMAP-Rule" id="MF_00184"/>
    </source>
</evidence>
<dbReference type="PRINTS" id="PR01047">
    <property type="entry name" value="TRNASYNTHTHR"/>
</dbReference>
<dbReference type="Pfam" id="PF00587">
    <property type="entry name" value="tRNA-synt_2b"/>
    <property type="match status" value="1"/>
</dbReference>
<feature type="binding site" evidence="13">
    <location>
        <position position="457"/>
    </location>
    <ligand>
        <name>Zn(2+)</name>
        <dbReference type="ChEBI" id="CHEBI:29105"/>
        <note>catalytic</note>
    </ligand>
</feature>
<dbReference type="InterPro" id="IPR012947">
    <property type="entry name" value="tRNA_SAD"/>
</dbReference>
<dbReference type="SUPFAM" id="SSF52954">
    <property type="entry name" value="Class II aaRS ABD-related"/>
    <property type="match status" value="1"/>
</dbReference>
<dbReference type="PANTHER" id="PTHR11451">
    <property type="entry name" value="THREONINE-TRNA LIGASE"/>
    <property type="match status" value="1"/>
</dbReference>
<evidence type="ECO:0000256" key="4">
    <source>
        <dbReference type="ARBA" id="ARBA00022598"/>
    </source>
</evidence>
<name>A0A2M7H535_9BACT</name>
<dbReference type="PANTHER" id="PTHR11451:SF44">
    <property type="entry name" value="THREONINE--TRNA LIGASE, CHLOROPLASTIC_MITOCHONDRIAL 2"/>
    <property type="match status" value="1"/>
</dbReference>
<comment type="similarity">
    <text evidence="1 13">Belongs to the class-II aminoacyl-tRNA synthetase family.</text>
</comment>
<dbReference type="EMBL" id="PFGC01000009">
    <property type="protein sequence ID" value="PIW37342.1"/>
    <property type="molecule type" value="Genomic_DNA"/>
</dbReference>
<evidence type="ECO:0000256" key="11">
    <source>
        <dbReference type="ARBA" id="ARBA00023146"/>
    </source>
</evidence>
<feature type="domain" description="Aminoacyl-transfer RNA synthetases class-II family profile" evidence="14">
    <location>
        <begin position="208"/>
        <end position="480"/>
    </location>
</feature>
<evidence type="ECO:0000256" key="6">
    <source>
        <dbReference type="ARBA" id="ARBA00022741"/>
    </source>
</evidence>
<dbReference type="GO" id="GO:0000049">
    <property type="term" value="F:tRNA binding"/>
    <property type="evidence" value="ECO:0007669"/>
    <property type="project" value="UniProtKB-KW"/>
</dbReference>
<dbReference type="SMART" id="SM00863">
    <property type="entry name" value="tRNA_SAD"/>
    <property type="match status" value="1"/>
</dbReference>
<feature type="binding site" evidence="13">
    <location>
        <position position="275"/>
    </location>
    <ligand>
        <name>Zn(2+)</name>
        <dbReference type="ChEBI" id="CHEBI:29105"/>
        <note>catalytic</note>
    </ligand>
</feature>
<reference evidence="15 16" key="1">
    <citation type="submission" date="2017-09" db="EMBL/GenBank/DDBJ databases">
        <title>Depth-based differentiation of microbial function through sediment-hosted aquifers and enrichment of novel symbionts in the deep terrestrial subsurface.</title>
        <authorList>
            <person name="Probst A.J."/>
            <person name="Ladd B."/>
            <person name="Jarett J.K."/>
            <person name="Geller-Mcgrath D.E."/>
            <person name="Sieber C.M."/>
            <person name="Emerson J.B."/>
            <person name="Anantharaman K."/>
            <person name="Thomas B.C."/>
            <person name="Malmstrom R."/>
            <person name="Stieglmeier M."/>
            <person name="Klingl A."/>
            <person name="Woyke T."/>
            <person name="Ryan C.M."/>
            <person name="Banfield J.F."/>
        </authorList>
    </citation>
    <scope>NUCLEOTIDE SEQUENCE [LARGE SCALE GENOMIC DNA]</scope>
    <source>
        <strain evidence="15">CG15_BIG_FIL_POST_REV_8_21_14_020_45_12</strain>
    </source>
</reference>
<keyword evidence="3 13" id="KW-0820">tRNA-binding</keyword>
<comment type="subunit">
    <text evidence="13">Homodimer.</text>
</comment>
<gene>
    <name evidence="13" type="primary">thrS</name>
    <name evidence="15" type="ORF">COW24_00635</name>
</gene>
<evidence type="ECO:0000256" key="1">
    <source>
        <dbReference type="ARBA" id="ARBA00008226"/>
    </source>
</evidence>
<dbReference type="Proteomes" id="UP000230292">
    <property type="component" value="Unassembled WGS sequence"/>
</dbReference>
<dbReference type="InterPro" id="IPR047246">
    <property type="entry name" value="ThrRS_anticodon"/>
</dbReference>
<dbReference type="InterPro" id="IPR002320">
    <property type="entry name" value="Thr-tRNA-ligase_IIa"/>
</dbReference>
<dbReference type="Pfam" id="PF03129">
    <property type="entry name" value="HGTP_anticodon"/>
    <property type="match status" value="1"/>
</dbReference>
<dbReference type="GO" id="GO:0004829">
    <property type="term" value="F:threonine-tRNA ligase activity"/>
    <property type="evidence" value="ECO:0007669"/>
    <property type="project" value="UniProtKB-UniRule"/>
</dbReference>
<evidence type="ECO:0000256" key="3">
    <source>
        <dbReference type="ARBA" id="ARBA00022555"/>
    </source>
</evidence>
<dbReference type="InterPro" id="IPR002314">
    <property type="entry name" value="aa-tRNA-synt_IIb"/>
</dbReference>
<dbReference type="Gene3D" id="3.30.930.10">
    <property type="entry name" value="Bira Bifunctional Protein, Domain 2"/>
    <property type="match status" value="1"/>
</dbReference>
<dbReference type="AlphaFoldDB" id="A0A2M7H535"/>
<dbReference type="InterPro" id="IPR018163">
    <property type="entry name" value="Thr/Ala-tRNA-synth_IIc_edit"/>
</dbReference>
<keyword evidence="6 13" id="KW-0547">Nucleotide-binding</keyword>
<dbReference type="GO" id="GO:0046872">
    <property type="term" value="F:metal ion binding"/>
    <property type="evidence" value="ECO:0007669"/>
    <property type="project" value="UniProtKB-KW"/>
</dbReference>
<dbReference type="EC" id="6.1.1.3" evidence="13"/>
<evidence type="ECO:0000313" key="15">
    <source>
        <dbReference type="EMBL" id="PIW37342.1"/>
    </source>
</evidence>
<dbReference type="SUPFAM" id="SSF55681">
    <property type="entry name" value="Class II aaRS and biotin synthetases"/>
    <property type="match status" value="1"/>
</dbReference>
<keyword evidence="5 13" id="KW-0479">Metal-binding</keyword>
<keyword evidence="2 13" id="KW-0963">Cytoplasm</keyword>
<dbReference type="InterPro" id="IPR045864">
    <property type="entry name" value="aa-tRNA-synth_II/BPL/LPL"/>
</dbReference>
<protein>
    <recommendedName>
        <fullName evidence="13">Threonine--tRNA ligase</fullName>
        <ecNumber evidence="13">6.1.1.3</ecNumber>
    </recommendedName>
    <alternativeName>
        <fullName evidence="13">Threonyl-tRNA synthetase</fullName>
        <shortName evidence="13">ThrRS</shortName>
    </alternativeName>
</protein>
<keyword evidence="10 13" id="KW-0648">Protein biosynthesis</keyword>
<feature type="binding site" evidence="13">
    <location>
        <position position="326"/>
    </location>
    <ligand>
        <name>Zn(2+)</name>
        <dbReference type="ChEBI" id="CHEBI:29105"/>
        <note>catalytic</note>
    </ligand>
</feature>
<dbReference type="InterPro" id="IPR036621">
    <property type="entry name" value="Anticodon-bd_dom_sf"/>
</dbReference>
<organism evidence="15 16">
    <name type="scientific">Candidatus Kerfeldbacteria bacterium CG15_BIG_FIL_POST_REV_8_21_14_020_45_12</name>
    <dbReference type="NCBI Taxonomy" id="2014247"/>
    <lineage>
        <taxon>Bacteria</taxon>
        <taxon>Candidatus Kerfeldiibacteriota</taxon>
    </lineage>
</organism>
<comment type="catalytic activity">
    <reaction evidence="12 13">
        <text>tRNA(Thr) + L-threonine + ATP = L-threonyl-tRNA(Thr) + AMP + diphosphate + H(+)</text>
        <dbReference type="Rhea" id="RHEA:24624"/>
        <dbReference type="Rhea" id="RHEA-COMP:9670"/>
        <dbReference type="Rhea" id="RHEA-COMP:9704"/>
        <dbReference type="ChEBI" id="CHEBI:15378"/>
        <dbReference type="ChEBI" id="CHEBI:30616"/>
        <dbReference type="ChEBI" id="CHEBI:33019"/>
        <dbReference type="ChEBI" id="CHEBI:57926"/>
        <dbReference type="ChEBI" id="CHEBI:78442"/>
        <dbReference type="ChEBI" id="CHEBI:78534"/>
        <dbReference type="ChEBI" id="CHEBI:456215"/>
        <dbReference type="EC" id="6.1.1.3"/>
    </reaction>
</comment>
<evidence type="ECO:0000256" key="10">
    <source>
        <dbReference type="ARBA" id="ARBA00022917"/>
    </source>
</evidence>
<keyword evidence="4 13" id="KW-0436">Ligase</keyword>
<dbReference type="FunFam" id="3.30.930.10:FF:000002">
    <property type="entry name" value="Threonine--tRNA ligase"/>
    <property type="match status" value="1"/>
</dbReference>
<evidence type="ECO:0000259" key="14">
    <source>
        <dbReference type="PROSITE" id="PS50862"/>
    </source>
</evidence>
<evidence type="ECO:0000256" key="5">
    <source>
        <dbReference type="ARBA" id="ARBA00022723"/>
    </source>
</evidence>
<evidence type="ECO:0000256" key="7">
    <source>
        <dbReference type="ARBA" id="ARBA00022833"/>
    </source>
</evidence>
<dbReference type="Gene3D" id="3.40.50.800">
    <property type="entry name" value="Anticodon-binding domain"/>
    <property type="match status" value="1"/>
</dbReference>
<dbReference type="NCBIfam" id="TIGR00418">
    <property type="entry name" value="thrS"/>
    <property type="match status" value="1"/>
</dbReference>
<evidence type="ECO:0000256" key="8">
    <source>
        <dbReference type="ARBA" id="ARBA00022840"/>
    </source>
</evidence>
<evidence type="ECO:0000256" key="9">
    <source>
        <dbReference type="ARBA" id="ARBA00022884"/>
    </source>
</evidence>
<dbReference type="Gene3D" id="3.30.980.10">
    <property type="entry name" value="Threonyl-trna Synthetase, Chain A, domain 2"/>
    <property type="match status" value="1"/>
</dbReference>
<comment type="caution">
    <text evidence="15">The sequence shown here is derived from an EMBL/GenBank/DDBJ whole genome shotgun (WGS) entry which is preliminary data.</text>
</comment>
<dbReference type="SUPFAM" id="SSF55186">
    <property type="entry name" value="ThrRS/AlaRS common domain"/>
    <property type="match status" value="1"/>
</dbReference>
<accession>A0A2M7H535</accession>
<dbReference type="CDD" id="cd00771">
    <property type="entry name" value="ThrRS_core"/>
    <property type="match status" value="1"/>
</dbReference>
<dbReference type="Gene3D" id="3.30.54.20">
    <property type="match status" value="1"/>
</dbReference>
<dbReference type="InterPro" id="IPR033728">
    <property type="entry name" value="ThrRS_core"/>
</dbReference>
<evidence type="ECO:0000256" key="2">
    <source>
        <dbReference type="ARBA" id="ARBA00022490"/>
    </source>
</evidence>
<dbReference type="PROSITE" id="PS50862">
    <property type="entry name" value="AA_TRNA_LIGASE_II"/>
    <property type="match status" value="1"/>
</dbReference>
<dbReference type="FunFam" id="3.30.980.10:FF:000005">
    <property type="entry name" value="Threonyl-tRNA synthetase, mitochondrial"/>
    <property type="match status" value="1"/>
</dbReference>
<keyword evidence="9 13" id="KW-0694">RNA-binding</keyword>
<evidence type="ECO:0000256" key="12">
    <source>
        <dbReference type="ARBA" id="ARBA00049515"/>
    </source>
</evidence>
<dbReference type="GO" id="GO:0006435">
    <property type="term" value="P:threonyl-tRNA aminoacylation"/>
    <property type="evidence" value="ECO:0007669"/>
    <property type="project" value="UniProtKB-UniRule"/>
</dbReference>
<evidence type="ECO:0000313" key="16">
    <source>
        <dbReference type="Proteomes" id="UP000230292"/>
    </source>
</evidence>
<comment type="cofactor">
    <cofactor evidence="13">
        <name>Zn(2+)</name>
        <dbReference type="ChEBI" id="CHEBI:29105"/>
    </cofactor>
    <text evidence="13">Binds 1 zinc ion per subunit.</text>
</comment>
<dbReference type="GO" id="GO:0005524">
    <property type="term" value="F:ATP binding"/>
    <property type="evidence" value="ECO:0007669"/>
    <property type="project" value="UniProtKB-UniRule"/>
</dbReference>
<comment type="caution">
    <text evidence="13">Lacks conserved residue(s) required for the propagation of feature annotation.</text>
</comment>
<dbReference type="CDD" id="cd00860">
    <property type="entry name" value="ThrRS_anticodon"/>
    <property type="match status" value="1"/>
</dbReference>
<sequence>MSNEDQLKALRHSYAHLLAAAVRTLWPEAQNAIGPAIESGFYQDFDMGDVKLSQDDLKRIEKTMRNIVRKWSDFRVWTVSPDEARTAMSWNKYKLEIIDDLASEGNEITLNDPGDFVDLCKGGHIENPAEKMLNFKLLSVAGAYWRGDSEKAMLTRIYGTAFFTEDELNAYLQMLEEAKKRDHRKLGEELDLFVFSDLVGPGLPLWAPKGALLRRLLNDYVQELREERGYTQVEIPHITKKDLYERSGHWEKFSDELFRIHTREGHEFALKPMNCPHHTQIFDRRPHSYREMPQRYSNTTMIYRDEQTGELHGLARVRSITQDDAHVFCRASQIEDEALRIWDIIDAFYAACGFEALRIRLSMHDPENMNAYKGDADMWERAIDGLRKVIAARGVTDFVEAPGEAAFYGPKIDFIGKDAVGREWQLATIQLDMSMPESFDLTCTNESGEKERIVMIHAAIMGAIERFLSILIEHHAGNFPLWLAPVQVMLAPVSDSHEAHCETLATDFAAMGLRVEVDRSGDTVGKKTRRAVKQRTPYLLVVGDKEMSSDKLHIRTRGSEEVMEVDKQEFIERISALDHSKSTEL</sequence>
<dbReference type="InterPro" id="IPR004154">
    <property type="entry name" value="Anticodon-bd"/>
</dbReference>
<dbReference type="HAMAP" id="MF_00184">
    <property type="entry name" value="Thr_tRNA_synth"/>
    <property type="match status" value="1"/>
</dbReference>
<keyword evidence="11 13" id="KW-0030">Aminoacyl-tRNA synthetase</keyword>